<dbReference type="InterPro" id="IPR014284">
    <property type="entry name" value="RNA_pol_sigma-70_dom"/>
</dbReference>
<dbReference type="CDD" id="cd06171">
    <property type="entry name" value="Sigma70_r4"/>
    <property type="match status" value="1"/>
</dbReference>
<sequence>MTMVGTAGTVAPGAAARPDGRASGPDDLDALTREVLRASAECEASLHELQARLRRAARVVQQRRLRRALAERAREGPPASTPRPRRAFEEELVRANLELAQRLSHRYRRRGESEEDLEQVATLALVAAARRFEPDRGIPFAGYATPCILGELKRHFRDRSWGMRVPRALSELYLAARTARDEMLAATGTAPTIPQLAERLECSTEEVLEAMEAGRNFRPESIDGLGEAQSRRLPSADSDEDRILDRHRLGELLPHLQPDERRMLQLRFVEGRTQASIATELGVSQMHVSRTLDRVLRRLRHQMEDT</sequence>
<dbReference type="Gene3D" id="1.20.120.1810">
    <property type="match status" value="1"/>
</dbReference>
<evidence type="ECO:0000256" key="3">
    <source>
        <dbReference type="ARBA" id="ARBA00023125"/>
    </source>
</evidence>
<evidence type="ECO:0000313" key="9">
    <source>
        <dbReference type="Proteomes" id="UP000437736"/>
    </source>
</evidence>
<protein>
    <submittedName>
        <fullName evidence="8">Sigma-70 family RNA polymerase sigma factor</fullName>
    </submittedName>
</protein>
<keyword evidence="4" id="KW-0804">Transcription</keyword>
<keyword evidence="9" id="KW-1185">Reference proteome</keyword>
<name>A0ABW9QV93_9ACTN</name>
<dbReference type="SUPFAM" id="SSF88659">
    <property type="entry name" value="Sigma3 and sigma4 domains of RNA polymerase sigma factors"/>
    <property type="match status" value="2"/>
</dbReference>
<feature type="region of interest" description="Disordered" evidence="5">
    <location>
        <begin position="219"/>
        <end position="239"/>
    </location>
</feature>
<evidence type="ECO:0000256" key="5">
    <source>
        <dbReference type="SAM" id="MobiDB-lite"/>
    </source>
</evidence>
<gene>
    <name evidence="8" type="ORF">GHK86_11595</name>
</gene>
<keyword evidence="3" id="KW-0238">DNA-binding</keyword>
<keyword evidence="1" id="KW-0805">Transcription regulation</keyword>
<feature type="region of interest" description="Disordered" evidence="5">
    <location>
        <begin position="1"/>
        <end position="27"/>
    </location>
</feature>
<dbReference type="Proteomes" id="UP000437736">
    <property type="component" value="Unassembled WGS sequence"/>
</dbReference>
<evidence type="ECO:0000256" key="4">
    <source>
        <dbReference type="ARBA" id="ARBA00023163"/>
    </source>
</evidence>
<dbReference type="InterPro" id="IPR007627">
    <property type="entry name" value="RNA_pol_sigma70_r2"/>
</dbReference>
<dbReference type="Pfam" id="PF04542">
    <property type="entry name" value="Sigma70_r2"/>
    <property type="match status" value="1"/>
</dbReference>
<evidence type="ECO:0000313" key="8">
    <source>
        <dbReference type="EMBL" id="MST33358.1"/>
    </source>
</evidence>
<comment type="caution">
    <text evidence="8">The sequence shown here is derived from an EMBL/GenBank/DDBJ whole genome shotgun (WGS) entry which is preliminary data.</text>
</comment>
<evidence type="ECO:0000256" key="2">
    <source>
        <dbReference type="ARBA" id="ARBA00023082"/>
    </source>
</evidence>
<dbReference type="NCBIfam" id="TIGR02937">
    <property type="entry name" value="sigma70-ECF"/>
    <property type="match status" value="1"/>
</dbReference>
<proteinExistence type="predicted"/>
<reference evidence="8 9" key="1">
    <citation type="submission" date="2019-11" db="EMBL/GenBank/DDBJ databases">
        <title>Acidiferrimicrobium australis gen. nov., sp. nov., an acidophilic and obligately heterotrophic, member of the Actinobacteria that catalyses dissimilatory oxido- reduction of iron isolated from metal-rich acidic water in Chile.</title>
        <authorList>
            <person name="Gonzalez D."/>
            <person name="Huber K."/>
            <person name="Hedrich S."/>
            <person name="Rojas-Villalobos C."/>
            <person name="Quatrini R."/>
            <person name="Dinamarca M.A."/>
            <person name="Schwarz A."/>
            <person name="Canales C."/>
            <person name="Nancucheo I."/>
        </authorList>
    </citation>
    <scope>NUCLEOTIDE SEQUENCE [LARGE SCALE GENOMIC DNA]</scope>
    <source>
        <strain evidence="8 9">USS-CCA1</strain>
    </source>
</reference>
<dbReference type="SUPFAM" id="SSF88946">
    <property type="entry name" value="Sigma2 domain of RNA polymerase sigma factors"/>
    <property type="match status" value="1"/>
</dbReference>
<dbReference type="Gene3D" id="1.10.10.10">
    <property type="entry name" value="Winged helix-like DNA-binding domain superfamily/Winged helix DNA-binding domain"/>
    <property type="match status" value="2"/>
</dbReference>
<dbReference type="EMBL" id="WJHE01000573">
    <property type="protein sequence ID" value="MST33358.1"/>
    <property type="molecule type" value="Genomic_DNA"/>
</dbReference>
<evidence type="ECO:0000259" key="7">
    <source>
        <dbReference type="Pfam" id="PF04545"/>
    </source>
</evidence>
<dbReference type="Pfam" id="PF04545">
    <property type="entry name" value="Sigma70_r4"/>
    <property type="match status" value="1"/>
</dbReference>
<dbReference type="InterPro" id="IPR036388">
    <property type="entry name" value="WH-like_DNA-bd_sf"/>
</dbReference>
<dbReference type="InterPro" id="IPR007630">
    <property type="entry name" value="RNA_pol_sigma70_r4"/>
</dbReference>
<dbReference type="PANTHER" id="PTHR30385:SF4">
    <property type="entry name" value="RNA POLYMERASE SIGMA-E FACTOR"/>
    <property type="match status" value="1"/>
</dbReference>
<dbReference type="InterPro" id="IPR013324">
    <property type="entry name" value="RNA_pol_sigma_r3/r4-like"/>
</dbReference>
<feature type="domain" description="RNA polymerase sigma-70 region 4" evidence="7">
    <location>
        <begin position="253"/>
        <end position="301"/>
    </location>
</feature>
<keyword evidence="2" id="KW-0731">Sigma factor</keyword>
<evidence type="ECO:0000256" key="1">
    <source>
        <dbReference type="ARBA" id="ARBA00023015"/>
    </source>
</evidence>
<organism evidence="8 9">
    <name type="scientific">Acidiferrimicrobium australe</name>
    <dbReference type="NCBI Taxonomy" id="2664430"/>
    <lineage>
        <taxon>Bacteria</taxon>
        <taxon>Bacillati</taxon>
        <taxon>Actinomycetota</taxon>
        <taxon>Acidimicrobiia</taxon>
        <taxon>Acidimicrobiales</taxon>
        <taxon>Acidimicrobiaceae</taxon>
        <taxon>Acidiferrimicrobium</taxon>
    </lineage>
</organism>
<feature type="compositionally biased region" description="Low complexity" evidence="5">
    <location>
        <begin position="1"/>
        <end position="25"/>
    </location>
</feature>
<dbReference type="InterPro" id="IPR013325">
    <property type="entry name" value="RNA_pol_sigma_r2"/>
</dbReference>
<feature type="domain" description="RNA polymerase sigma-70 region 2" evidence="6">
    <location>
        <begin position="92"/>
        <end position="161"/>
    </location>
</feature>
<dbReference type="PANTHER" id="PTHR30385">
    <property type="entry name" value="SIGMA FACTOR F FLAGELLAR"/>
    <property type="match status" value="1"/>
</dbReference>
<evidence type="ECO:0000259" key="6">
    <source>
        <dbReference type="Pfam" id="PF04542"/>
    </source>
</evidence>
<accession>A0ABW9QV93</accession>